<dbReference type="InterPro" id="IPR011333">
    <property type="entry name" value="SKP1/BTB/POZ_sf"/>
</dbReference>
<dbReference type="SMART" id="SM00512">
    <property type="entry name" value="Skp1"/>
    <property type="match status" value="1"/>
</dbReference>
<dbReference type="SUPFAM" id="SSF81382">
    <property type="entry name" value="Skp1 dimerisation domain-like"/>
    <property type="match status" value="1"/>
</dbReference>
<dbReference type="Proteomes" id="UP000240325">
    <property type="component" value="Segment"/>
</dbReference>
<evidence type="ECO:0000313" key="4">
    <source>
        <dbReference type="Proteomes" id="UP000240325"/>
    </source>
</evidence>
<gene>
    <name evidence="3" type="ORF">BMW23_0200</name>
</gene>
<proteinExistence type="predicted"/>
<dbReference type="InterPro" id="IPR036296">
    <property type="entry name" value="SKP1-like_dim_sf"/>
</dbReference>
<keyword evidence="4" id="KW-1185">Reference proteome</keyword>
<reference evidence="3" key="1">
    <citation type="journal article" date="2017" name="Elife">
        <title>The kinetoplastid-infecting Bodo saltans virus (BsV), a window into the most abundant giant viruses in the sea.</title>
        <authorList>
            <person name="Deeg C.M."/>
            <person name="Chow C.-E.T."/>
            <person name="Suttle C.A."/>
        </authorList>
    </citation>
    <scope>NUCLEOTIDE SEQUENCE</scope>
    <source>
        <strain evidence="3">NG1</strain>
    </source>
</reference>
<dbReference type="InterPro" id="IPR001232">
    <property type="entry name" value="SKP1-like"/>
</dbReference>
<dbReference type="InterPro" id="IPR016072">
    <property type="entry name" value="Skp1_comp_dimer"/>
</dbReference>
<dbReference type="Gene3D" id="3.30.710.10">
    <property type="entry name" value="Potassium Channel Kv1.1, Chain A"/>
    <property type="match status" value="1"/>
</dbReference>
<evidence type="ECO:0000256" key="1">
    <source>
        <dbReference type="ARBA" id="ARBA00022786"/>
    </source>
</evidence>
<protein>
    <submittedName>
        <fullName evidence="3">Skp1 domain-containing protein</fullName>
    </submittedName>
</protein>
<sequence>MHELSVSVSVSSDTSKIDWTTQIALSSSDNIAYNNSEGENTKKYYIVPKNVAKMSKLLCEKIDNLQKDERGEFALVDIDGKTLYIILLYMHYHVNNRAEPIQKPLLEPLKNLLNEWDNAYVNKFIIPNMLYKVSFASNYMKIDDLHSLCCAIYADLMKGKSVDEIRKIFDIEDDLTMDDKKNISWTN</sequence>
<dbReference type="SUPFAM" id="SSF54695">
    <property type="entry name" value="POZ domain"/>
    <property type="match status" value="1"/>
</dbReference>
<dbReference type="Pfam" id="PF01466">
    <property type="entry name" value="Skp1"/>
    <property type="match status" value="1"/>
</dbReference>
<dbReference type="InterPro" id="IPR016897">
    <property type="entry name" value="SKP1"/>
</dbReference>
<organism evidence="3">
    <name type="scientific">Bodo saltans virus</name>
    <dbReference type="NCBI Taxonomy" id="2024608"/>
    <lineage>
        <taxon>Viruses</taxon>
        <taxon>Varidnaviria</taxon>
        <taxon>Bamfordvirae</taxon>
        <taxon>Nucleocytoviricota</taxon>
        <taxon>Megaviricetes</taxon>
        <taxon>Imitervirales</taxon>
        <taxon>Mimiviridae</taxon>
        <taxon>Klosneuvirinae</taxon>
        <taxon>Theiavirus</taxon>
        <taxon>Theiavirus salishense</taxon>
    </lineage>
</organism>
<dbReference type="PANTHER" id="PTHR11165">
    <property type="entry name" value="SKP1"/>
    <property type="match status" value="1"/>
</dbReference>
<feature type="domain" description="SKP1 component dimerisation" evidence="2">
    <location>
        <begin position="144"/>
        <end position="182"/>
    </location>
</feature>
<dbReference type="EMBL" id="MF782455">
    <property type="protein sequence ID" value="ATZ80258.1"/>
    <property type="molecule type" value="Genomic_DNA"/>
</dbReference>
<accession>A0A2H4UTP4</accession>
<dbReference type="GO" id="GO:0006511">
    <property type="term" value="P:ubiquitin-dependent protein catabolic process"/>
    <property type="evidence" value="ECO:0007669"/>
    <property type="project" value="InterPro"/>
</dbReference>
<keyword evidence="1" id="KW-0833">Ubl conjugation pathway</keyword>
<evidence type="ECO:0000259" key="2">
    <source>
        <dbReference type="Pfam" id="PF01466"/>
    </source>
</evidence>
<name>A0A2H4UTP4_9VIRU</name>
<evidence type="ECO:0000313" key="3">
    <source>
        <dbReference type="EMBL" id="ATZ80258.1"/>
    </source>
</evidence>